<dbReference type="Proteomes" id="UP000028931">
    <property type="component" value="Chromosome"/>
</dbReference>
<dbReference type="InterPro" id="IPR000868">
    <property type="entry name" value="Isochorismatase-like_dom"/>
</dbReference>
<dbReference type="Gene3D" id="3.40.50.850">
    <property type="entry name" value="Isochorismatase-like"/>
    <property type="match status" value="1"/>
</dbReference>
<dbReference type="RefSeq" id="WP_038609392.1">
    <property type="nucleotide sequence ID" value="NZ_CP009048.1"/>
</dbReference>
<dbReference type="SUPFAM" id="SSF52499">
    <property type="entry name" value="Isochorismatase-like hydrolases"/>
    <property type="match status" value="1"/>
</dbReference>
<accession>A0A077F6H5</accession>
<gene>
    <name evidence="2" type="ORF">PSAKL28_18540</name>
</gene>
<evidence type="ECO:0000259" key="1">
    <source>
        <dbReference type="Pfam" id="PF00857"/>
    </source>
</evidence>
<dbReference type="PANTHER" id="PTHR14119:SF3">
    <property type="entry name" value="ISOCHORISMATASE DOMAIN-CONTAINING PROTEIN 2"/>
    <property type="match status" value="1"/>
</dbReference>
<dbReference type="OrthoDB" id="9796958at2"/>
<reference evidence="2 3" key="1">
    <citation type="submission" date="2014-07" db="EMBL/GenBank/DDBJ databases">
        <authorList>
            <person name="Lee K."/>
            <person name="Lim J.Y."/>
            <person name="Hwang I."/>
        </authorList>
    </citation>
    <scope>NUCLEOTIDE SEQUENCE [LARGE SCALE GENOMIC DNA]</scope>
    <source>
        <strain evidence="2 3">KL28</strain>
    </source>
</reference>
<dbReference type="Pfam" id="PF00857">
    <property type="entry name" value="Isochorismatase"/>
    <property type="match status" value="1"/>
</dbReference>
<dbReference type="InterPro" id="IPR050993">
    <property type="entry name" value="Isochorismatase_domain"/>
</dbReference>
<dbReference type="KEGG" id="palk:PSAKL28_18540"/>
<evidence type="ECO:0000313" key="3">
    <source>
        <dbReference type="Proteomes" id="UP000028931"/>
    </source>
</evidence>
<dbReference type="EMBL" id="CP009048">
    <property type="protein sequence ID" value="AIL61078.1"/>
    <property type="molecule type" value="Genomic_DNA"/>
</dbReference>
<keyword evidence="2" id="KW-0378">Hydrolase</keyword>
<protein>
    <submittedName>
        <fullName evidence="2">Isochorismatase superfamily hydrolase</fullName>
    </submittedName>
</protein>
<sequence>MLIKPNQASLLVIDVQEKLIGAVSDPAGTLARTRWLMAATAELGLPTVISEQYPKGLGPTVAALKQASPEAQVVEKLHFSCVAAQCLPASLLAREQVIVCGMETHICVLQTVLGLRALGKQVFVVEDACDCRGAHNQAAGIARMRDAGAQIVTREMVLFELLESSGHEQFRHISKTYMVGEQP</sequence>
<evidence type="ECO:0000313" key="2">
    <source>
        <dbReference type="EMBL" id="AIL61078.1"/>
    </source>
</evidence>
<name>A0A077F6H5_9PSED</name>
<dbReference type="PANTHER" id="PTHR14119">
    <property type="entry name" value="HYDROLASE"/>
    <property type="match status" value="1"/>
</dbReference>
<dbReference type="HOGENOM" id="CLU_066901_0_1_6"/>
<dbReference type="InterPro" id="IPR036380">
    <property type="entry name" value="Isochorismatase-like_sf"/>
</dbReference>
<feature type="domain" description="Isochorismatase-like" evidence="1">
    <location>
        <begin position="10"/>
        <end position="155"/>
    </location>
</feature>
<dbReference type="CDD" id="cd01012">
    <property type="entry name" value="YcaC_related"/>
    <property type="match status" value="1"/>
</dbReference>
<dbReference type="eggNOG" id="COG1335">
    <property type="taxonomic scope" value="Bacteria"/>
</dbReference>
<dbReference type="AlphaFoldDB" id="A0A077F6H5"/>
<dbReference type="GO" id="GO:0016787">
    <property type="term" value="F:hydrolase activity"/>
    <property type="evidence" value="ECO:0007669"/>
    <property type="project" value="UniProtKB-KW"/>
</dbReference>
<organism evidence="2 3">
    <name type="scientific">Pseudomonas alkylphenolica</name>
    <dbReference type="NCBI Taxonomy" id="237609"/>
    <lineage>
        <taxon>Bacteria</taxon>
        <taxon>Pseudomonadati</taxon>
        <taxon>Pseudomonadota</taxon>
        <taxon>Gammaproteobacteria</taxon>
        <taxon>Pseudomonadales</taxon>
        <taxon>Pseudomonadaceae</taxon>
        <taxon>Pseudomonas</taxon>
    </lineage>
</organism>
<proteinExistence type="predicted"/>